<evidence type="ECO:0000313" key="3">
    <source>
        <dbReference type="Proteomes" id="UP000799640"/>
    </source>
</evidence>
<accession>A0A6G1I8U9</accession>
<dbReference type="AlphaFoldDB" id="A0A6G1I8U9"/>
<sequence length="194" mass="21956">MSDRQVGQHVMRWGHPTTKHSAPPSLALEPGAGNVPNTMWKPYRSPDLAPLKLFPRPGIINNPTGITAAGWGLAGPVSRRTSAPRAALCRQRSECAQLYRWRGLRSPGTLLVRQIECRWGHGEWTPEWVIGRVREDIWVKCGCLGWLICAWWRCARGLRCGGGNKEERPRFVWGWIRRRSLACRPLSVALCWEG</sequence>
<reference evidence="2" key="1">
    <citation type="journal article" date="2020" name="Stud. Mycol.">
        <title>101 Dothideomycetes genomes: a test case for predicting lifestyles and emergence of pathogens.</title>
        <authorList>
            <person name="Haridas S."/>
            <person name="Albert R."/>
            <person name="Binder M."/>
            <person name="Bloem J."/>
            <person name="Labutti K."/>
            <person name="Salamov A."/>
            <person name="Andreopoulos B."/>
            <person name="Baker S."/>
            <person name="Barry K."/>
            <person name="Bills G."/>
            <person name="Bluhm B."/>
            <person name="Cannon C."/>
            <person name="Castanera R."/>
            <person name="Culley D."/>
            <person name="Daum C."/>
            <person name="Ezra D."/>
            <person name="Gonzalez J."/>
            <person name="Henrissat B."/>
            <person name="Kuo A."/>
            <person name="Liang C."/>
            <person name="Lipzen A."/>
            <person name="Lutzoni F."/>
            <person name="Magnuson J."/>
            <person name="Mondo S."/>
            <person name="Nolan M."/>
            <person name="Ohm R."/>
            <person name="Pangilinan J."/>
            <person name="Park H.-J."/>
            <person name="Ramirez L."/>
            <person name="Alfaro M."/>
            <person name="Sun H."/>
            <person name="Tritt A."/>
            <person name="Yoshinaga Y."/>
            <person name="Zwiers L.-H."/>
            <person name="Turgeon B."/>
            <person name="Goodwin S."/>
            <person name="Spatafora J."/>
            <person name="Crous P."/>
            <person name="Grigoriev I."/>
        </authorList>
    </citation>
    <scope>NUCLEOTIDE SEQUENCE</scope>
    <source>
        <strain evidence="2">CBS 262.69</strain>
    </source>
</reference>
<name>A0A6G1I8U9_9PEZI</name>
<protein>
    <submittedName>
        <fullName evidence="2">Uncharacterized protein</fullName>
    </submittedName>
</protein>
<dbReference type="Proteomes" id="UP000799640">
    <property type="component" value="Unassembled WGS sequence"/>
</dbReference>
<organism evidence="2 3">
    <name type="scientific">Trichodelitschia bisporula</name>
    <dbReference type="NCBI Taxonomy" id="703511"/>
    <lineage>
        <taxon>Eukaryota</taxon>
        <taxon>Fungi</taxon>
        <taxon>Dikarya</taxon>
        <taxon>Ascomycota</taxon>
        <taxon>Pezizomycotina</taxon>
        <taxon>Dothideomycetes</taxon>
        <taxon>Dothideomycetes incertae sedis</taxon>
        <taxon>Phaeotrichales</taxon>
        <taxon>Phaeotrichaceae</taxon>
        <taxon>Trichodelitschia</taxon>
    </lineage>
</organism>
<dbReference type="EMBL" id="ML996688">
    <property type="protein sequence ID" value="KAF2404415.1"/>
    <property type="molecule type" value="Genomic_DNA"/>
</dbReference>
<feature type="region of interest" description="Disordered" evidence="1">
    <location>
        <begin position="1"/>
        <end position="26"/>
    </location>
</feature>
<evidence type="ECO:0000256" key="1">
    <source>
        <dbReference type="SAM" id="MobiDB-lite"/>
    </source>
</evidence>
<keyword evidence="3" id="KW-1185">Reference proteome</keyword>
<gene>
    <name evidence="2" type="ORF">EJ06DRAFT_203850</name>
</gene>
<evidence type="ECO:0000313" key="2">
    <source>
        <dbReference type="EMBL" id="KAF2404415.1"/>
    </source>
</evidence>
<proteinExistence type="predicted"/>